<dbReference type="GO" id="GO:0016887">
    <property type="term" value="F:ATP hydrolysis activity"/>
    <property type="evidence" value="ECO:0007669"/>
    <property type="project" value="InterPro"/>
</dbReference>
<dbReference type="Proteomes" id="UP001153737">
    <property type="component" value="Chromosome 5"/>
</dbReference>
<dbReference type="SMART" id="SM00382">
    <property type="entry name" value="AAA"/>
    <property type="match status" value="1"/>
</dbReference>
<keyword evidence="4" id="KW-1185">Reference proteome</keyword>
<feature type="domain" description="AAA+ ATPase" evidence="2">
    <location>
        <begin position="157"/>
        <end position="292"/>
    </location>
</feature>
<dbReference type="GO" id="GO:0005524">
    <property type="term" value="F:ATP binding"/>
    <property type="evidence" value="ECO:0007669"/>
    <property type="project" value="UniProtKB-KW"/>
</dbReference>
<comment type="similarity">
    <text evidence="1">Belongs to the AAA ATPase family.</text>
</comment>
<keyword evidence="1" id="KW-0547">Nucleotide-binding</keyword>
<dbReference type="InterPro" id="IPR003960">
    <property type="entry name" value="ATPase_AAA_CS"/>
</dbReference>
<name>A0A9P0DVF8_PHACE</name>
<organism evidence="3 4">
    <name type="scientific">Phaedon cochleariae</name>
    <name type="common">Mustard beetle</name>
    <dbReference type="NCBI Taxonomy" id="80249"/>
    <lineage>
        <taxon>Eukaryota</taxon>
        <taxon>Metazoa</taxon>
        <taxon>Ecdysozoa</taxon>
        <taxon>Arthropoda</taxon>
        <taxon>Hexapoda</taxon>
        <taxon>Insecta</taxon>
        <taxon>Pterygota</taxon>
        <taxon>Neoptera</taxon>
        <taxon>Endopterygota</taxon>
        <taxon>Coleoptera</taxon>
        <taxon>Polyphaga</taxon>
        <taxon>Cucujiformia</taxon>
        <taxon>Chrysomeloidea</taxon>
        <taxon>Chrysomelidae</taxon>
        <taxon>Chrysomelinae</taxon>
        <taxon>Chrysomelini</taxon>
        <taxon>Phaedon</taxon>
    </lineage>
</organism>
<dbReference type="Pfam" id="PF00004">
    <property type="entry name" value="AAA"/>
    <property type="match status" value="1"/>
</dbReference>
<evidence type="ECO:0000256" key="1">
    <source>
        <dbReference type="RuleBase" id="RU003651"/>
    </source>
</evidence>
<dbReference type="PANTHER" id="PTHR23074">
    <property type="entry name" value="AAA DOMAIN-CONTAINING"/>
    <property type="match status" value="1"/>
</dbReference>
<reference evidence="3" key="1">
    <citation type="submission" date="2022-01" db="EMBL/GenBank/DDBJ databases">
        <authorList>
            <person name="King R."/>
        </authorList>
    </citation>
    <scope>NUCLEOTIDE SEQUENCE</scope>
</reference>
<evidence type="ECO:0000313" key="3">
    <source>
        <dbReference type="EMBL" id="CAH1169896.1"/>
    </source>
</evidence>
<dbReference type="PANTHER" id="PTHR23074:SF72">
    <property type="entry name" value="VACUOLAR PROTEIN SORTING-ASSOCIATED PROTEIN 4B"/>
    <property type="match status" value="1"/>
</dbReference>
<dbReference type="InterPro" id="IPR050304">
    <property type="entry name" value="MT-severing_AAA_ATPase"/>
</dbReference>
<dbReference type="InterPro" id="IPR003593">
    <property type="entry name" value="AAA+_ATPase"/>
</dbReference>
<dbReference type="GO" id="GO:0016197">
    <property type="term" value="P:endosomal transport"/>
    <property type="evidence" value="ECO:0007669"/>
    <property type="project" value="TreeGrafter"/>
</dbReference>
<dbReference type="Gene3D" id="3.40.50.300">
    <property type="entry name" value="P-loop containing nucleotide triphosphate hydrolases"/>
    <property type="match status" value="1"/>
</dbReference>
<proteinExistence type="inferred from homology"/>
<protein>
    <recommendedName>
        <fullName evidence="2">AAA+ ATPase domain-containing protein</fullName>
    </recommendedName>
</protein>
<dbReference type="EMBL" id="OU896711">
    <property type="protein sequence ID" value="CAH1169896.1"/>
    <property type="molecule type" value="Genomic_DNA"/>
</dbReference>
<dbReference type="OrthoDB" id="5334845at2759"/>
<dbReference type="PROSITE" id="PS00674">
    <property type="entry name" value="AAA"/>
    <property type="match status" value="1"/>
</dbReference>
<evidence type="ECO:0000259" key="2">
    <source>
        <dbReference type="SMART" id="SM00382"/>
    </source>
</evidence>
<dbReference type="InterPro" id="IPR027417">
    <property type="entry name" value="P-loop_NTPase"/>
</dbReference>
<accession>A0A9P0DVF8</accession>
<dbReference type="Gene3D" id="1.10.8.60">
    <property type="match status" value="1"/>
</dbReference>
<sequence length="422" mass="48800">MSQEETDITLNPYFSAIECFENLESLFHKQIVDFSKIKHELQNSYNKIETIMITEDLNCPFFVDLFQLKAQIIELIKLVETKMKPPQLNPHQPDIPKKSHQNKQDTEKLLNFVESTIETPRINGLTEIAGLWEAKKLLKSLLVLPRSQPQLFMNRKASNSVLLFGPPGTGKTHLVHALAYESRAVLHCVSAGNIVSPLIGQSEKNVQFLFNHLRSSSNFSMLFIDEVDGFCKRRTDSEHEHSRRMKTELMCQISRMEENSNMFLICATNCPWDLDPAFLRRFQKRVYVPLPNRSERHDLFRLFTKHNDIEISSNHWEYLIDKTEGFSGSDISDLIQQALNIPILELEDTKIWKNCPDEFYEPVTTADDFNLEEIICCELSDLPACSVRARKVQPLDLINCLDSITVTVSKVDIKRYEVFNMK</sequence>
<keyword evidence="1" id="KW-0067">ATP-binding</keyword>
<dbReference type="InterPro" id="IPR003959">
    <property type="entry name" value="ATPase_AAA_core"/>
</dbReference>
<dbReference type="AlphaFoldDB" id="A0A9P0DVF8"/>
<dbReference type="GO" id="GO:0007033">
    <property type="term" value="P:vacuole organization"/>
    <property type="evidence" value="ECO:0007669"/>
    <property type="project" value="TreeGrafter"/>
</dbReference>
<dbReference type="SUPFAM" id="SSF52540">
    <property type="entry name" value="P-loop containing nucleoside triphosphate hydrolases"/>
    <property type="match status" value="1"/>
</dbReference>
<evidence type="ECO:0000313" key="4">
    <source>
        <dbReference type="Proteomes" id="UP001153737"/>
    </source>
</evidence>
<reference evidence="3" key="2">
    <citation type="submission" date="2022-10" db="EMBL/GenBank/DDBJ databases">
        <authorList>
            <consortium name="ENA_rothamsted_submissions"/>
            <consortium name="culmorum"/>
            <person name="King R."/>
        </authorList>
    </citation>
    <scope>NUCLEOTIDE SEQUENCE</scope>
</reference>
<gene>
    <name evidence="3" type="ORF">PHAECO_LOCUS9104</name>
</gene>